<dbReference type="Proteomes" id="UP000030659">
    <property type="component" value="Unassembled WGS sequence"/>
</dbReference>
<reference evidence="4 5" key="1">
    <citation type="submission" date="2013-02" db="EMBL/GenBank/DDBJ databases">
        <title>The Genome Sequence of Plasmodium vinckei petteri CR.</title>
        <authorList>
            <consortium name="The Broad Institute Genome Sequencing Platform"/>
            <consortium name="The Broad Institute Genome Sequencing Center for Infectious Disease"/>
            <person name="Neafsey D."/>
            <person name="Cheeseman I."/>
            <person name="Volkman S."/>
            <person name="Adams J."/>
            <person name="Walker B."/>
            <person name="Young S.K."/>
            <person name="Zeng Q."/>
            <person name="Gargeya S."/>
            <person name="Fitzgerald M."/>
            <person name="Haas B."/>
            <person name="Abouelleil A."/>
            <person name="Alvarado L."/>
            <person name="Arachchi H.M."/>
            <person name="Berlin A.M."/>
            <person name="Chapman S.B."/>
            <person name="Dewar J."/>
            <person name="Goldberg J."/>
            <person name="Griggs A."/>
            <person name="Gujja S."/>
            <person name="Hansen M."/>
            <person name="Howarth C."/>
            <person name="Imamovic A."/>
            <person name="Larimer J."/>
            <person name="McCowan C."/>
            <person name="Murphy C."/>
            <person name="Neiman D."/>
            <person name="Pearson M."/>
            <person name="Priest M."/>
            <person name="Roberts A."/>
            <person name="Saif S."/>
            <person name="Shea T."/>
            <person name="Sisk P."/>
            <person name="Sykes S."/>
            <person name="Wortman J."/>
            <person name="Nusbaum C."/>
            <person name="Birren B."/>
        </authorList>
    </citation>
    <scope>NUCLEOTIDE SEQUENCE [LARGE SCALE GENOMIC DNA]</scope>
    <source>
        <strain evidence="4 5">CR</strain>
    </source>
</reference>
<evidence type="ECO:0000313" key="6">
    <source>
        <dbReference type="Proteomes" id="UP000515268"/>
    </source>
</evidence>
<dbReference type="Proteomes" id="UP000515268">
    <property type="component" value="Chromosome PVPCR_10"/>
</dbReference>
<organism evidence="4 5">
    <name type="scientific">Plasmodium vinckei petteri</name>
    <dbReference type="NCBI Taxonomy" id="138298"/>
    <lineage>
        <taxon>Eukaryota</taxon>
        <taxon>Sar</taxon>
        <taxon>Alveolata</taxon>
        <taxon>Apicomplexa</taxon>
        <taxon>Aconoidasida</taxon>
        <taxon>Haemosporida</taxon>
        <taxon>Plasmodiidae</taxon>
        <taxon>Plasmodium</taxon>
        <taxon>Plasmodium (Vinckeia)</taxon>
    </lineage>
</organism>
<dbReference type="OrthoDB" id="371791at2759"/>
<name>W7AJX1_PLAVN</name>
<sequence>MKIFFFTFFLVWLQCYYAKPPNNYAHSSVSKFGSENTLKCPKGGVYILQCQIKCMNHNNEIIYKECLNEVETKCKDKSTCSYYFDYVFNKKFYKLRSNNSIYVDDCIDSDENEIKSTFTCALNRSLEFDNNNNNVMYYFMLNNKNTDKIVCKNSNIYINNATIHYAIEDKEIKDITTHVKKQCNERQNCLINPYSIQTDILNEKDENVLLNSYASISFACLKVSPEVFWDGEDIDEFEQINDQENEESDYLDNDDSDESNEEIISIKNEINEILNDDKIDTVSGKLKIAKLTVSKKIISEIKKKDDIFNNLANDFSKYMYNEYSVSDIKDMLEDRYNELNKTAESDLYYIYLLNTFDIENKFGAYFSSYQEKLQEIVQTHMINLYNVEKNIGKLRNMYISLYKKAQKYNILDLFDEDYDLMLNYDDFAKDSEIITADIFIKSEPEIPEIILQSDNENKFIKYKDIEELDELDNLNRTSRIIDIRNFLVKRLKMLYNQRNNAFIKQAMLVKSYCYKNQINVTNFSSLFKNNYIKLKQDAYKKGKTHVDIANKINPYFVVNYLDNLYKQHVNKSYILSPWNSKSSRMHKKIKIILTLGYNQIIQLEKQIHRHMDKYNALLEKATLYNLDNLFTETSKTLNEIIVSIDEIDDNAEVIGDSSSPPTIHDTVKEDNAEVAKADDAEVVKAEEAEIAKGAEQSEQPDEDEIAEITEDIDEADNEEEETDQSVTGTDNTNHENDIDNSIKIIKYSKAEENEYDENDENENEQNENEKNENEQNNDDGNTSNASSASLSNIIFTFIIAVLFFRQLL</sequence>
<feature type="signal peptide" evidence="2">
    <location>
        <begin position="1"/>
        <end position="18"/>
    </location>
</feature>
<evidence type="ECO:0000256" key="1">
    <source>
        <dbReference type="SAM" id="MobiDB-lite"/>
    </source>
</evidence>
<feature type="compositionally biased region" description="Acidic residues" evidence="1">
    <location>
        <begin position="712"/>
        <end position="723"/>
    </location>
</feature>
<reference evidence="3 6" key="2">
    <citation type="submission" date="2020-08" db="EMBL/GenBank/DDBJ databases">
        <authorList>
            <person name="Ramaprasad A."/>
        </authorList>
    </citation>
    <scope>NUCLEOTIDE SEQUENCE [LARGE SCALE GENOMIC DNA]</scope>
</reference>
<protein>
    <submittedName>
        <fullName evidence="3">Surface protein P113, putative</fullName>
    </submittedName>
</protein>
<gene>
    <name evidence="3" type="ORF">PVPCR_1002720</name>
    <name evidence="4" type="ORF">YYG_00887</name>
</gene>
<accession>W7AJX1</accession>
<keyword evidence="6" id="KW-1185">Reference proteome</keyword>
<dbReference type="AlphaFoldDB" id="W7AJX1"/>
<feature type="region of interest" description="Disordered" evidence="1">
    <location>
        <begin position="712"/>
        <end position="784"/>
    </location>
</feature>
<dbReference type="EMBL" id="LR865415">
    <property type="protein sequence ID" value="CAD2106956.1"/>
    <property type="molecule type" value="Genomic_DNA"/>
</dbReference>
<feature type="compositionally biased region" description="Acidic residues" evidence="1">
    <location>
        <begin position="753"/>
        <end position="766"/>
    </location>
</feature>
<evidence type="ECO:0000256" key="2">
    <source>
        <dbReference type="SAM" id="SignalP"/>
    </source>
</evidence>
<keyword evidence="2" id="KW-0732">Signal</keyword>
<dbReference type="VEuPathDB" id="PlasmoDB:PVPCR_1002720"/>
<proteinExistence type="predicted"/>
<evidence type="ECO:0000313" key="5">
    <source>
        <dbReference type="Proteomes" id="UP000030659"/>
    </source>
</evidence>
<feature type="chain" id="PRO_5044740055" evidence="2">
    <location>
        <begin position="19"/>
        <end position="808"/>
    </location>
</feature>
<evidence type="ECO:0000313" key="3">
    <source>
        <dbReference type="EMBL" id="CAD2106956.1"/>
    </source>
</evidence>
<evidence type="ECO:0000313" key="4">
    <source>
        <dbReference type="EMBL" id="EUD73797.1"/>
    </source>
</evidence>
<dbReference type="EMBL" id="KI965395">
    <property type="protein sequence ID" value="EUD73797.1"/>
    <property type="molecule type" value="Genomic_DNA"/>
</dbReference>